<evidence type="ECO:0000256" key="2">
    <source>
        <dbReference type="ARBA" id="ARBA00022692"/>
    </source>
</evidence>
<feature type="transmembrane region" description="Helical" evidence="6">
    <location>
        <begin position="368"/>
        <end position="385"/>
    </location>
</feature>
<feature type="transmembrane region" description="Helical" evidence="6">
    <location>
        <begin position="221"/>
        <end position="243"/>
    </location>
</feature>
<evidence type="ECO:0000256" key="1">
    <source>
        <dbReference type="ARBA" id="ARBA00004141"/>
    </source>
</evidence>
<dbReference type="Proteomes" id="UP000735302">
    <property type="component" value="Unassembled WGS sequence"/>
</dbReference>
<evidence type="ECO:0000256" key="4">
    <source>
        <dbReference type="ARBA" id="ARBA00023136"/>
    </source>
</evidence>
<comment type="caution">
    <text evidence="8">The sequence shown here is derived from an EMBL/GenBank/DDBJ whole genome shotgun (WGS) entry which is preliminary data.</text>
</comment>
<evidence type="ECO:0000313" key="9">
    <source>
        <dbReference type="Proteomes" id="UP000735302"/>
    </source>
</evidence>
<evidence type="ECO:0000259" key="7">
    <source>
        <dbReference type="PROSITE" id="PS50850"/>
    </source>
</evidence>
<protein>
    <submittedName>
        <fullName evidence="8">Solute carrier family 22 member 6-a</fullName>
    </submittedName>
</protein>
<keyword evidence="9" id="KW-1185">Reference proteome</keyword>
<dbReference type="PROSITE" id="PS00216">
    <property type="entry name" value="SUGAR_TRANSPORT_1"/>
    <property type="match status" value="1"/>
</dbReference>
<evidence type="ECO:0000256" key="5">
    <source>
        <dbReference type="SAM" id="MobiDB-lite"/>
    </source>
</evidence>
<name>A0AAV4DUL3_9GAST</name>
<dbReference type="Gene3D" id="1.20.1250.20">
    <property type="entry name" value="MFS general substrate transporter like domains"/>
    <property type="match status" value="1"/>
</dbReference>
<keyword evidence="2 6" id="KW-0812">Transmembrane</keyword>
<feature type="transmembrane region" description="Helical" evidence="6">
    <location>
        <begin position="518"/>
        <end position="537"/>
    </location>
</feature>
<dbReference type="PANTHER" id="PTHR24064">
    <property type="entry name" value="SOLUTE CARRIER FAMILY 22 MEMBER"/>
    <property type="match status" value="1"/>
</dbReference>
<organism evidence="8 9">
    <name type="scientific">Plakobranchus ocellatus</name>
    <dbReference type="NCBI Taxonomy" id="259542"/>
    <lineage>
        <taxon>Eukaryota</taxon>
        <taxon>Metazoa</taxon>
        <taxon>Spiralia</taxon>
        <taxon>Lophotrochozoa</taxon>
        <taxon>Mollusca</taxon>
        <taxon>Gastropoda</taxon>
        <taxon>Heterobranchia</taxon>
        <taxon>Euthyneura</taxon>
        <taxon>Panpulmonata</taxon>
        <taxon>Sacoglossa</taxon>
        <taxon>Placobranchoidea</taxon>
        <taxon>Plakobranchidae</taxon>
        <taxon>Plakobranchus</taxon>
    </lineage>
</organism>
<feature type="transmembrane region" description="Helical" evidence="6">
    <location>
        <begin position="196"/>
        <end position="215"/>
    </location>
</feature>
<keyword evidence="3 6" id="KW-1133">Transmembrane helix</keyword>
<sequence>MDDLYKELGNPGRLQIIWFVMLACNLFTAAPNAVVGVFFGFSPAHYCNASLDVTGAAFTTQEPAGKSLKHNLTTGGQPWLIYLFDSTNLTSRDMFDSVAGAGVNSSGALGRVQYGECSVNLTVYGSGSGHNVSRKCREGQWVYDLSDREATTVTDFDLVCERGYLTYLASMLYYLGLMLANMTLGYASDAVGRKPVVLMTIYLILLTGLGIAFANSFTLFVVLRVVMGVLSQGLQSAAFVLGIELFPVQHRGAAGSVNQVIWGLGCLYLSAVAWLARDWRLTQLCMLVPTALSALSLWYVGESPRWLLARGKTQRASLVVERIASFNKIDNPVEEKDHSHLSEYTVHGEEHRSSYLALVRTPQMRRRTLSLSVVLFGVNIGYFGMTYNNAELAGDKYLNFFLGSVAETVAYAVGAFVVVRYGRKRPLFVYLLSGSVCCLLSGVISRSGEANNVLVTIFSILGRFSIAACFCASDTFTAELFPTVVRSMGVGVCTFVARLGSTLAPLISALRTVTFSQLPPLVFAAFAFAGAMVILLLPETLTQDLPDTVDDVENNSREKSQGLPPKPL</sequence>
<feature type="transmembrane region" description="Helical" evidence="6">
    <location>
        <begin position="397"/>
        <end position="419"/>
    </location>
</feature>
<evidence type="ECO:0000256" key="3">
    <source>
        <dbReference type="ARBA" id="ARBA00022989"/>
    </source>
</evidence>
<feature type="transmembrane region" description="Helical" evidence="6">
    <location>
        <begin position="484"/>
        <end position="506"/>
    </location>
</feature>
<dbReference type="InterPro" id="IPR020846">
    <property type="entry name" value="MFS_dom"/>
</dbReference>
<gene>
    <name evidence="8" type="ORF">PoB_007451700</name>
</gene>
<keyword evidence="4 6" id="KW-0472">Membrane</keyword>
<feature type="transmembrane region" description="Helical" evidence="6">
    <location>
        <begin position="16"/>
        <end position="41"/>
    </location>
</feature>
<feature type="region of interest" description="Disordered" evidence="5">
    <location>
        <begin position="547"/>
        <end position="568"/>
    </location>
</feature>
<dbReference type="SUPFAM" id="SSF103473">
    <property type="entry name" value="MFS general substrate transporter"/>
    <property type="match status" value="1"/>
</dbReference>
<accession>A0AAV4DUL3</accession>
<dbReference type="AlphaFoldDB" id="A0AAV4DUL3"/>
<feature type="transmembrane region" description="Helical" evidence="6">
    <location>
        <begin position="164"/>
        <end position="184"/>
    </location>
</feature>
<proteinExistence type="predicted"/>
<dbReference type="PROSITE" id="PS51257">
    <property type="entry name" value="PROKAR_LIPOPROTEIN"/>
    <property type="match status" value="1"/>
</dbReference>
<evidence type="ECO:0000256" key="6">
    <source>
        <dbReference type="SAM" id="Phobius"/>
    </source>
</evidence>
<comment type="subcellular location">
    <subcellularLocation>
        <location evidence="1">Membrane</location>
        <topology evidence="1">Multi-pass membrane protein</topology>
    </subcellularLocation>
</comment>
<dbReference type="EMBL" id="BLXT01008368">
    <property type="protein sequence ID" value="GFO48012.1"/>
    <property type="molecule type" value="Genomic_DNA"/>
</dbReference>
<feature type="domain" description="Major facilitator superfamily (MFS) profile" evidence="7">
    <location>
        <begin position="117"/>
        <end position="542"/>
    </location>
</feature>
<dbReference type="InterPro" id="IPR036259">
    <property type="entry name" value="MFS_trans_sf"/>
</dbReference>
<evidence type="ECO:0000313" key="8">
    <source>
        <dbReference type="EMBL" id="GFO48012.1"/>
    </source>
</evidence>
<dbReference type="InterPro" id="IPR005829">
    <property type="entry name" value="Sugar_transporter_CS"/>
</dbReference>
<feature type="transmembrane region" description="Helical" evidence="6">
    <location>
        <begin position="255"/>
        <end position="275"/>
    </location>
</feature>
<feature type="transmembrane region" description="Helical" evidence="6">
    <location>
        <begin position="426"/>
        <end position="444"/>
    </location>
</feature>
<dbReference type="InterPro" id="IPR005828">
    <property type="entry name" value="MFS_sugar_transport-like"/>
</dbReference>
<reference evidence="8 9" key="1">
    <citation type="journal article" date="2021" name="Elife">
        <title>Chloroplast acquisition without the gene transfer in kleptoplastic sea slugs, Plakobranchus ocellatus.</title>
        <authorList>
            <person name="Maeda T."/>
            <person name="Takahashi S."/>
            <person name="Yoshida T."/>
            <person name="Shimamura S."/>
            <person name="Takaki Y."/>
            <person name="Nagai Y."/>
            <person name="Toyoda A."/>
            <person name="Suzuki Y."/>
            <person name="Arimoto A."/>
            <person name="Ishii H."/>
            <person name="Satoh N."/>
            <person name="Nishiyama T."/>
            <person name="Hasebe M."/>
            <person name="Maruyama T."/>
            <person name="Minagawa J."/>
            <person name="Obokata J."/>
            <person name="Shigenobu S."/>
        </authorList>
    </citation>
    <scope>NUCLEOTIDE SEQUENCE [LARGE SCALE GENOMIC DNA]</scope>
</reference>
<dbReference type="GO" id="GO:0022857">
    <property type="term" value="F:transmembrane transporter activity"/>
    <property type="evidence" value="ECO:0007669"/>
    <property type="project" value="InterPro"/>
</dbReference>
<dbReference type="PROSITE" id="PS50850">
    <property type="entry name" value="MFS"/>
    <property type="match status" value="1"/>
</dbReference>
<dbReference type="GO" id="GO:0016020">
    <property type="term" value="C:membrane"/>
    <property type="evidence" value="ECO:0007669"/>
    <property type="project" value="UniProtKB-SubCell"/>
</dbReference>
<dbReference type="Pfam" id="PF00083">
    <property type="entry name" value="Sugar_tr"/>
    <property type="match status" value="1"/>
</dbReference>